<feature type="non-terminal residue" evidence="2">
    <location>
        <position position="1"/>
    </location>
</feature>
<feature type="region of interest" description="Disordered" evidence="1">
    <location>
        <begin position="1"/>
        <end position="60"/>
    </location>
</feature>
<feature type="compositionally biased region" description="Basic and acidic residues" evidence="1">
    <location>
        <begin position="18"/>
        <end position="40"/>
    </location>
</feature>
<reference evidence="2" key="1">
    <citation type="submission" date="2020-02" db="EMBL/GenBank/DDBJ databases">
        <authorList>
            <person name="Meier V. D."/>
        </authorList>
    </citation>
    <scope>NUCLEOTIDE SEQUENCE</scope>
    <source>
        <strain evidence="2">AVDCRST_MAG03</strain>
    </source>
</reference>
<proteinExistence type="predicted"/>
<dbReference type="AlphaFoldDB" id="A0A6J4P7P8"/>
<dbReference type="EMBL" id="CADCUT010000107">
    <property type="protein sequence ID" value="CAA9408610.1"/>
    <property type="molecule type" value="Genomic_DNA"/>
</dbReference>
<evidence type="ECO:0000313" key="2">
    <source>
        <dbReference type="EMBL" id="CAA9408610.1"/>
    </source>
</evidence>
<sequence length="60" mass="6886">ALPRPQAHLRHAAPRPGRQREGGLRDARARLHNHHPEHLLARPPRHAGHRRRRDGDGARI</sequence>
<organism evidence="2">
    <name type="scientific">uncultured Rubrobacteraceae bacterium</name>
    <dbReference type="NCBI Taxonomy" id="349277"/>
    <lineage>
        <taxon>Bacteria</taxon>
        <taxon>Bacillati</taxon>
        <taxon>Actinomycetota</taxon>
        <taxon>Rubrobacteria</taxon>
        <taxon>Rubrobacterales</taxon>
        <taxon>Rubrobacteraceae</taxon>
        <taxon>environmental samples</taxon>
    </lineage>
</organism>
<evidence type="ECO:0000256" key="1">
    <source>
        <dbReference type="SAM" id="MobiDB-lite"/>
    </source>
</evidence>
<feature type="compositionally biased region" description="Basic residues" evidence="1">
    <location>
        <begin position="43"/>
        <end position="52"/>
    </location>
</feature>
<accession>A0A6J4P7P8</accession>
<name>A0A6J4P7P8_9ACTN</name>
<gene>
    <name evidence="2" type="ORF">AVDCRST_MAG03-1716</name>
</gene>
<feature type="non-terminal residue" evidence="2">
    <location>
        <position position="60"/>
    </location>
</feature>
<protein>
    <submittedName>
        <fullName evidence="2">Phage integrase, site-specific tyrosine recombinase</fullName>
    </submittedName>
</protein>